<evidence type="ECO:0000313" key="6">
    <source>
        <dbReference type="EMBL" id="GAX85744.1"/>
    </source>
</evidence>
<dbReference type="AlphaFoldDB" id="A0A250XRR1"/>
<gene>
    <name evidence="6" type="ORF">CEUSTIGMA_g13159.t1</name>
</gene>
<organism evidence="6 7">
    <name type="scientific">Chlamydomonas eustigma</name>
    <dbReference type="NCBI Taxonomy" id="1157962"/>
    <lineage>
        <taxon>Eukaryota</taxon>
        <taxon>Viridiplantae</taxon>
        <taxon>Chlorophyta</taxon>
        <taxon>core chlorophytes</taxon>
        <taxon>Chlorophyceae</taxon>
        <taxon>CS clade</taxon>
        <taxon>Chlamydomonadales</taxon>
        <taxon>Chlamydomonadaceae</taxon>
        <taxon>Chlamydomonas</taxon>
    </lineage>
</organism>
<feature type="repeat" description="WD" evidence="4">
    <location>
        <begin position="284"/>
        <end position="326"/>
    </location>
</feature>
<dbReference type="PANTHER" id="PTHR14091:SF0">
    <property type="entry name" value="PERIODIC TRYPTOPHAN PROTEIN 1 HOMOLOG"/>
    <property type="match status" value="1"/>
</dbReference>
<keyword evidence="1" id="KW-0597">Phosphoprotein</keyword>
<evidence type="ECO:0000256" key="1">
    <source>
        <dbReference type="ARBA" id="ARBA00022553"/>
    </source>
</evidence>
<comment type="caution">
    <text evidence="6">The sequence shown here is derived from an EMBL/GenBank/DDBJ whole genome shotgun (WGS) entry which is preliminary data.</text>
</comment>
<keyword evidence="7" id="KW-1185">Reference proteome</keyword>
<proteinExistence type="predicted"/>
<dbReference type="GO" id="GO:0006364">
    <property type="term" value="P:rRNA processing"/>
    <property type="evidence" value="ECO:0007669"/>
    <property type="project" value="InterPro"/>
</dbReference>
<evidence type="ECO:0000256" key="5">
    <source>
        <dbReference type="SAM" id="MobiDB-lite"/>
    </source>
</evidence>
<dbReference type="STRING" id="1157962.A0A250XRR1"/>
<evidence type="ECO:0000313" key="7">
    <source>
        <dbReference type="Proteomes" id="UP000232323"/>
    </source>
</evidence>
<dbReference type="Proteomes" id="UP000232323">
    <property type="component" value="Unassembled WGS sequence"/>
</dbReference>
<dbReference type="EMBL" id="BEGY01000188">
    <property type="protein sequence ID" value="GAX85744.1"/>
    <property type="molecule type" value="Genomic_DNA"/>
</dbReference>
<keyword evidence="3" id="KW-0677">Repeat</keyword>
<dbReference type="PROSITE" id="PS50294">
    <property type="entry name" value="WD_REPEATS_REGION"/>
    <property type="match status" value="2"/>
</dbReference>
<evidence type="ECO:0000256" key="2">
    <source>
        <dbReference type="ARBA" id="ARBA00022574"/>
    </source>
</evidence>
<name>A0A250XRR1_9CHLO</name>
<sequence>MISSLSWVPRGVAKATPDVAQPTEEELAATRQELLSIGKADLDDEVSGSESDEMEAEGHQQAIQHAEAAAAAISSSAGRKVSRLSSSHAVDGISAAMKDLDMEHYDDSDDENIVARVLGGRGDAALDEDGDPYITLGGEEEDDSEDEDFIIKPTDLLILAARNEDDVSNLEVWVYEEADEAGEGNLYVHHDIILPAFPLCISWLDCNPDGSAERSNMAAVGSMEPGIEVWNLDVVDAVEPAATLGGEQLKGAPTALEPSANDSSVKKAAKKKKKGKVKGPALKEGSHEDSVLGLSWNQQYRNVLASASADKTVKVWDITRQACEHTMRHHSGKVQAVAWNPAEAHVLLTGSYDKTACLVDVRSPSGQLPTWTVSADVEALTWHPHQPTCFVVSSEDGIVACYDARKGSGSDAIFRLSAHDAPTCTMSFSTSAPGLLATGSTDKKVKLWDVSNNQPSLIASKDLQIGAVFSVSFSGQAGYLLACGGAMDSLTVWDMRSLKSATQKWPELKKMGLRPDAVPEQDEED</sequence>
<feature type="region of interest" description="Disordered" evidence="5">
    <location>
        <begin position="1"/>
        <end position="67"/>
    </location>
</feature>
<dbReference type="PROSITE" id="PS50082">
    <property type="entry name" value="WD_REPEATS_2"/>
    <property type="match status" value="2"/>
</dbReference>
<dbReference type="PRINTS" id="PR00320">
    <property type="entry name" value="GPROTEINBRPT"/>
</dbReference>
<feature type="repeat" description="WD" evidence="4">
    <location>
        <begin position="416"/>
        <end position="458"/>
    </location>
</feature>
<dbReference type="OrthoDB" id="270624at2759"/>
<reference evidence="6 7" key="1">
    <citation type="submission" date="2017-08" db="EMBL/GenBank/DDBJ databases">
        <title>Acidophilic green algal genome provides insights into adaptation to an acidic environment.</title>
        <authorList>
            <person name="Hirooka S."/>
            <person name="Hirose Y."/>
            <person name="Kanesaki Y."/>
            <person name="Higuchi S."/>
            <person name="Fujiwara T."/>
            <person name="Onuma R."/>
            <person name="Era A."/>
            <person name="Ohbayashi R."/>
            <person name="Uzuka A."/>
            <person name="Nozaki H."/>
            <person name="Yoshikawa H."/>
            <person name="Miyagishima S.Y."/>
        </authorList>
    </citation>
    <scope>NUCLEOTIDE SEQUENCE [LARGE SCALE GENOMIC DNA]</scope>
    <source>
        <strain evidence="6 7">NIES-2499</strain>
    </source>
</reference>
<dbReference type="InterPro" id="IPR001680">
    <property type="entry name" value="WD40_rpt"/>
</dbReference>
<protein>
    <submittedName>
        <fullName evidence="6">Uncharacterized protein</fullName>
    </submittedName>
</protein>
<dbReference type="SUPFAM" id="SSF50978">
    <property type="entry name" value="WD40 repeat-like"/>
    <property type="match status" value="1"/>
</dbReference>
<feature type="compositionally biased region" description="Basic residues" evidence="5">
    <location>
        <begin position="267"/>
        <end position="277"/>
    </location>
</feature>
<dbReference type="InterPro" id="IPR019775">
    <property type="entry name" value="WD40_repeat_CS"/>
</dbReference>
<dbReference type="InterPro" id="IPR015943">
    <property type="entry name" value="WD40/YVTN_repeat-like_dom_sf"/>
</dbReference>
<dbReference type="InterPro" id="IPR020472">
    <property type="entry name" value="WD40_PAC1"/>
</dbReference>
<dbReference type="InterPro" id="IPR036322">
    <property type="entry name" value="WD40_repeat_dom_sf"/>
</dbReference>
<dbReference type="SMART" id="SM00320">
    <property type="entry name" value="WD40"/>
    <property type="match status" value="5"/>
</dbReference>
<dbReference type="PANTHER" id="PTHR14091">
    <property type="entry name" value="PERIODIC TRYPTOPHAN PROTEIN 1"/>
    <property type="match status" value="1"/>
</dbReference>
<feature type="compositionally biased region" description="Acidic residues" evidence="5">
    <location>
        <begin position="42"/>
        <end position="55"/>
    </location>
</feature>
<dbReference type="PROSITE" id="PS00678">
    <property type="entry name" value="WD_REPEATS_1"/>
    <property type="match status" value="2"/>
</dbReference>
<dbReference type="GO" id="GO:0005634">
    <property type="term" value="C:nucleus"/>
    <property type="evidence" value="ECO:0007669"/>
    <property type="project" value="TreeGrafter"/>
</dbReference>
<evidence type="ECO:0000256" key="3">
    <source>
        <dbReference type="ARBA" id="ARBA00022737"/>
    </source>
</evidence>
<dbReference type="Gene3D" id="2.130.10.10">
    <property type="entry name" value="YVTN repeat-like/Quinoprotein amine dehydrogenase"/>
    <property type="match status" value="2"/>
</dbReference>
<keyword evidence="2 4" id="KW-0853">WD repeat</keyword>
<accession>A0A250XRR1</accession>
<evidence type="ECO:0000256" key="4">
    <source>
        <dbReference type="PROSITE-ProRule" id="PRU00221"/>
    </source>
</evidence>
<feature type="region of interest" description="Disordered" evidence="5">
    <location>
        <begin position="249"/>
        <end position="284"/>
    </location>
</feature>
<dbReference type="InterPro" id="IPR044285">
    <property type="entry name" value="PWP1"/>
</dbReference>
<dbReference type="Pfam" id="PF00400">
    <property type="entry name" value="WD40"/>
    <property type="match status" value="3"/>
</dbReference>